<keyword evidence="15" id="KW-0472">Membrane</keyword>
<dbReference type="Proteomes" id="UP000811246">
    <property type="component" value="Chromosome 11"/>
</dbReference>
<gene>
    <name evidence="20" type="ORF">I3842_11G176400</name>
</gene>
<proteinExistence type="inferred from homology"/>
<keyword evidence="5 16" id="KW-0732">Signal</keyword>
<accession>A0A922DRM8</accession>
<feature type="transmembrane region" description="Helical" evidence="15">
    <location>
        <begin position="427"/>
        <end position="451"/>
    </location>
</feature>
<dbReference type="CDD" id="cd00028">
    <property type="entry name" value="B_lectin"/>
    <property type="match status" value="1"/>
</dbReference>
<evidence type="ECO:0000256" key="9">
    <source>
        <dbReference type="ARBA" id="ARBA00023157"/>
    </source>
</evidence>
<evidence type="ECO:0000259" key="17">
    <source>
        <dbReference type="PROSITE" id="PS50011"/>
    </source>
</evidence>
<keyword evidence="15" id="KW-0812">Transmembrane</keyword>
<dbReference type="InterPro" id="IPR003609">
    <property type="entry name" value="Pan_app"/>
</dbReference>
<dbReference type="CDD" id="cd01098">
    <property type="entry name" value="PAN_AP_plant"/>
    <property type="match status" value="1"/>
</dbReference>
<evidence type="ECO:0000256" key="8">
    <source>
        <dbReference type="ARBA" id="ARBA00022840"/>
    </source>
</evidence>
<name>A0A922DRM8_CARIL</name>
<comment type="subcellular location">
    <subcellularLocation>
        <location evidence="1">Cell membrane</location>
        <topology evidence="1">Single-pass type I membrane protein</topology>
    </subcellularLocation>
</comment>
<feature type="compositionally biased region" description="Polar residues" evidence="14">
    <location>
        <begin position="399"/>
        <end position="410"/>
    </location>
</feature>
<dbReference type="SMART" id="SM00108">
    <property type="entry name" value="B_lectin"/>
    <property type="match status" value="1"/>
</dbReference>
<dbReference type="PROSITE" id="PS50011">
    <property type="entry name" value="PROTEIN_KINASE_DOM"/>
    <property type="match status" value="1"/>
</dbReference>
<dbReference type="Pfam" id="PF01453">
    <property type="entry name" value="B_lectin"/>
    <property type="match status" value="1"/>
</dbReference>
<dbReference type="PANTHER" id="PTHR27002:SF1075">
    <property type="entry name" value="RECEPTOR-LIKE SERINE_THREONINE-PROTEIN KINASE"/>
    <property type="match status" value="1"/>
</dbReference>
<comment type="catalytic activity">
    <reaction evidence="11 13">
        <text>L-threonyl-[protein] + ATP = O-phospho-L-threonyl-[protein] + ADP + H(+)</text>
        <dbReference type="Rhea" id="RHEA:46608"/>
        <dbReference type="Rhea" id="RHEA-COMP:11060"/>
        <dbReference type="Rhea" id="RHEA-COMP:11605"/>
        <dbReference type="ChEBI" id="CHEBI:15378"/>
        <dbReference type="ChEBI" id="CHEBI:30013"/>
        <dbReference type="ChEBI" id="CHEBI:30616"/>
        <dbReference type="ChEBI" id="CHEBI:61977"/>
        <dbReference type="ChEBI" id="CHEBI:456216"/>
        <dbReference type="EC" id="2.7.11.1"/>
    </reaction>
</comment>
<dbReference type="Pfam" id="PF07714">
    <property type="entry name" value="PK_Tyr_Ser-Thr"/>
    <property type="match status" value="1"/>
</dbReference>
<keyword evidence="3 13" id="KW-0723">Serine/threonine-protein kinase</keyword>
<evidence type="ECO:0000256" key="16">
    <source>
        <dbReference type="SAM" id="SignalP"/>
    </source>
</evidence>
<dbReference type="Pfam" id="PF08276">
    <property type="entry name" value="PAN_2"/>
    <property type="match status" value="1"/>
</dbReference>
<evidence type="ECO:0000256" key="6">
    <source>
        <dbReference type="ARBA" id="ARBA00022741"/>
    </source>
</evidence>
<keyword evidence="10" id="KW-0325">Glycoprotein</keyword>
<evidence type="ECO:0000259" key="18">
    <source>
        <dbReference type="PROSITE" id="PS50927"/>
    </source>
</evidence>
<evidence type="ECO:0000256" key="11">
    <source>
        <dbReference type="ARBA" id="ARBA00047899"/>
    </source>
</evidence>
<evidence type="ECO:0000256" key="7">
    <source>
        <dbReference type="ARBA" id="ARBA00022777"/>
    </source>
</evidence>
<feature type="domain" description="Apple" evidence="19">
    <location>
        <begin position="303"/>
        <end position="394"/>
    </location>
</feature>
<keyword evidence="6 13" id="KW-0547">Nucleotide-binding</keyword>
<evidence type="ECO:0000256" key="2">
    <source>
        <dbReference type="ARBA" id="ARBA00022475"/>
    </source>
</evidence>
<comment type="similarity">
    <text evidence="13">Belongs to the protein kinase superfamily. Ser/Thr protein kinase family.</text>
</comment>
<evidence type="ECO:0000256" key="12">
    <source>
        <dbReference type="ARBA" id="ARBA00048679"/>
    </source>
</evidence>
<evidence type="ECO:0000313" key="21">
    <source>
        <dbReference type="Proteomes" id="UP000811246"/>
    </source>
</evidence>
<dbReference type="InterPro" id="IPR024171">
    <property type="entry name" value="SRK-like_kinase"/>
</dbReference>
<evidence type="ECO:0000259" key="19">
    <source>
        <dbReference type="PROSITE" id="PS50948"/>
    </source>
</evidence>
<keyword evidence="4 13" id="KW-0808">Transferase</keyword>
<dbReference type="InterPro" id="IPR000858">
    <property type="entry name" value="S_locus_glycoprot_dom"/>
</dbReference>
<dbReference type="AlphaFoldDB" id="A0A922DRM8"/>
<evidence type="ECO:0000256" key="14">
    <source>
        <dbReference type="SAM" id="MobiDB-lite"/>
    </source>
</evidence>
<dbReference type="GO" id="GO:0004674">
    <property type="term" value="F:protein serine/threonine kinase activity"/>
    <property type="evidence" value="ECO:0007669"/>
    <property type="project" value="UniProtKB-KW"/>
</dbReference>
<evidence type="ECO:0000256" key="10">
    <source>
        <dbReference type="ARBA" id="ARBA00023180"/>
    </source>
</evidence>
<dbReference type="FunFam" id="3.30.200.20:FF:000951">
    <property type="entry name" value="Uncharacterized protein"/>
    <property type="match status" value="1"/>
</dbReference>
<evidence type="ECO:0000256" key="1">
    <source>
        <dbReference type="ARBA" id="ARBA00004251"/>
    </source>
</evidence>
<dbReference type="EMBL" id="CM031835">
    <property type="protein sequence ID" value="KAG6689464.1"/>
    <property type="molecule type" value="Genomic_DNA"/>
</dbReference>
<feature type="signal peptide" evidence="16">
    <location>
        <begin position="1"/>
        <end position="25"/>
    </location>
</feature>
<dbReference type="FunFam" id="1.10.510.10:FF:000060">
    <property type="entry name" value="G-type lectin S-receptor-like serine/threonine-protein kinase"/>
    <property type="match status" value="1"/>
</dbReference>
<reference evidence="20" key="1">
    <citation type="submission" date="2021-01" db="EMBL/GenBank/DDBJ databases">
        <authorList>
            <person name="Lovell J.T."/>
            <person name="Bentley N."/>
            <person name="Bhattarai G."/>
            <person name="Jenkins J.W."/>
            <person name="Sreedasyam A."/>
            <person name="Alarcon Y."/>
            <person name="Bock C."/>
            <person name="Boston L."/>
            <person name="Carlson J."/>
            <person name="Cervantes K."/>
            <person name="Clermont K."/>
            <person name="Krom N."/>
            <person name="Kubenka K."/>
            <person name="Mamidi S."/>
            <person name="Mattison C."/>
            <person name="Monteros M."/>
            <person name="Pisani C."/>
            <person name="Plott C."/>
            <person name="Rajasekar S."/>
            <person name="Rhein H.S."/>
            <person name="Rohla C."/>
            <person name="Song M."/>
            <person name="Hilaire R.S."/>
            <person name="Shu S."/>
            <person name="Wells L."/>
            <person name="Wang X."/>
            <person name="Webber J."/>
            <person name="Heerema R.J."/>
            <person name="Klein P."/>
            <person name="Conner P."/>
            <person name="Grauke L."/>
            <person name="Grimwood J."/>
            <person name="Schmutz J."/>
            <person name="Randall J.J."/>
        </authorList>
    </citation>
    <scope>NUCLEOTIDE SEQUENCE</scope>
    <source>
        <tissue evidence="20">Leaf</tissue>
    </source>
</reference>
<dbReference type="EC" id="2.7.11.1" evidence="13"/>
<feature type="domain" description="Bulb-type lectin" evidence="18">
    <location>
        <begin position="27"/>
        <end position="148"/>
    </location>
</feature>
<comment type="caution">
    <text evidence="20">The sequence shown here is derived from an EMBL/GenBank/DDBJ whole genome shotgun (WGS) entry which is preliminary data.</text>
</comment>
<keyword evidence="2" id="KW-1003">Cell membrane</keyword>
<dbReference type="PIRSF" id="PIRSF000641">
    <property type="entry name" value="SRK"/>
    <property type="match status" value="1"/>
</dbReference>
<feature type="region of interest" description="Disordered" evidence="14">
    <location>
        <begin position="397"/>
        <end position="420"/>
    </location>
</feature>
<dbReference type="GO" id="GO:0005886">
    <property type="term" value="C:plasma membrane"/>
    <property type="evidence" value="ECO:0007669"/>
    <property type="project" value="UniProtKB-SubCell"/>
</dbReference>
<dbReference type="PROSITE" id="PS00108">
    <property type="entry name" value="PROTEIN_KINASE_ST"/>
    <property type="match status" value="1"/>
</dbReference>
<organism evidence="20 21">
    <name type="scientific">Carya illinoinensis</name>
    <name type="common">Pecan</name>
    <dbReference type="NCBI Taxonomy" id="32201"/>
    <lineage>
        <taxon>Eukaryota</taxon>
        <taxon>Viridiplantae</taxon>
        <taxon>Streptophyta</taxon>
        <taxon>Embryophyta</taxon>
        <taxon>Tracheophyta</taxon>
        <taxon>Spermatophyta</taxon>
        <taxon>Magnoliopsida</taxon>
        <taxon>eudicotyledons</taxon>
        <taxon>Gunneridae</taxon>
        <taxon>Pentapetalae</taxon>
        <taxon>rosids</taxon>
        <taxon>fabids</taxon>
        <taxon>Fagales</taxon>
        <taxon>Juglandaceae</taxon>
        <taxon>Carya</taxon>
    </lineage>
</organism>
<evidence type="ECO:0000256" key="4">
    <source>
        <dbReference type="ARBA" id="ARBA00022679"/>
    </source>
</evidence>
<dbReference type="SMART" id="SM00220">
    <property type="entry name" value="S_TKc"/>
    <property type="match status" value="1"/>
</dbReference>
<keyword evidence="15" id="KW-1133">Transmembrane helix</keyword>
<evidence type="ECO:0000256" key="13">
    <source>
        <dbReference type="PIRNR" id="PIRNR000641"/>
    </source>
</evidence>
<dbReference type="InterPro" id="IPR008271">
    <property type="entry name" value="Ser/Thr_kinase_AS"/>
</dbReference>
<comment type="catalytic activity">
    <reaction evidence="12 13">
        <text>L-seryl-[protein] + ATP = O-phospho-L-seryl-[protein] + ADP + H(+)</text>
        <dbReference type="Rhea" id="RHEA:17989"/>
        <dbReference type="Rhea" id="RHEA-COMP:9863"/>
        <dbReference type="Rhea" id="RHEA-COMP:11604"/>
        <dbReference type="ChEBI" id="CHEBI:15378"/>
        <dbReference type="ChEBI" id="CHEBI:29999"/>
        <dbReference type="ChEBI" id="CHEBI:30616"/>
        <dbReference type="ChEBI" id="CHEBI:83421"/>
        <dbReference type="ChEBI" id="CHEBI:456216"/>
        <dbReference type="EC" id="2.7.11.1"/>
    </reaction>
</comment>
<dbReference type="PROSITE" id="PS50927">
    <property type="entry name" value="BULB_LECTIN"/>
    <property type="match status" value="1"/>
</dbReference>
<evidence type="ECO:0000256" key="15">
    <source>
        <dbReference type="SAM" id="Phobius"/>
    </source>
</evidence>
<dbReference type="InterPro" id="IPR001480">
    <property type="entry name" value="Bulb-type_lectin_dom"/>
</dbReference>
<evidence type="ECO:0000256" key="5">
    <source>
        <dbReference type="ARBA" id="ARBA00022729"/>
    </source>
</evidence>
<feature type="domain" description="Protein kinase" evidence="17">
    <location>
        <begin position="512"/>
        <end position="805"/>
    </location>
</feature>
<dbReference type="InterPro" id="IPR001245">
    <property type="entry name" value="Ser-Thr/Tyr_kinase_cat_dom"/>
</dbReference>
<dbReference type="CDD" id="cd14066">
    <property type="entry name" value="STKc_IRAK"/>
    <property type="match status" value="1"/>
</dbReference>
<dbReference type="GO" id="GO:0048544">
    <property type="term" value="P:recognition of pollen"/>
    <property type="evidence" value="ECO:0007669"/>
    <property type="project" value="InterPro"/>
</dbReference>
<protein>
    <recommendedName>
        <fullName evidence="13">Receptor-like serine/threonine-protein kinase</fullName>
        <ecNumber evidence="13">2.7.11.1</ecNumber>
    </recommendedName>
</protein>
<dbReference type="SMART" id="SM00473">
    <property type="entry name" value="PAN_AP"/>
    <property type="match status" value="1"/>
</dbReference>
<dbReference type="PANTHER" id="PTHR27002">
    <property type="entry name" value="RECEPTOR-LIKE SERINE/THREONINE-PROTEIN KINASE SD1-8"/>
    <property type="match status" value="1"/>
</dbReference>
<keyword evidence="9" id="KW-1015">Disulfide bond</keyword>
<dbReference type="Pfam" id="PF00954">
    <property type="entry name" value="S_locus_glycop"/>
    <property type="match status" value="1"/>
</dbReference>
<evidence type="ECO:0000313" key="20">
    <source>
        <dbReference type="EMBL" id="KAG6689464.1"/>
    </source>
</evidence>
<dbReference type="PROSITE" id="PS50948">
    <property type="entry name" value="PAN"/>
    <property type="match status" value="1"/>
</dbReference>
<dbReference type="GO" id="GO:0005524">
    <property type="term" value="F:ATP binding"/>
    <property type="evidence" value="ECO:0007669"/>
    <property type="project" value="UniProtKB-KW"/>
</dbReference>
<evidence type="ECO:0000256" key="3">
    <source>
        <dbReference type="ARBA" id="ARBA00022527"/>
    </source>
</evidence>
<dbReference type="InterPro" id="IPR000719">
    <property type="entry name" value="Prot_kinase_dom"/>
</dbReference>
<keyword evidence="8 13" id="KW-0067">ATP-binding</keyword>
<keyword evidence="7 13" id="KW-0418">Kinase</keyword>
<feature type="chain" id="PRO_5038123662" description="Receptor-like serine/threonine-protein kinase" evidence="16">
    <location>
        <begin position="26"/>
        <end position="837"/>
    </location>
</feature>
<sequence length="837" mass="93681">MSGRIYLLIACLLLLPYLGFQSTHGISNIIHPGQSVNASKTIVSDNGTFELCFFSPGNSTKYYVGICYKEVPDDKHNVVWVANREYPFPNESPVLTFNQDGTLELSDQHMRYSVADTSTSNASSAKLLDIGNLIILANNDTEVLWQSFDFPTDTILPGILSAENPNLFHLTSWKSTEDPAGGPYSLTMDFLRLEDGYKINYWNDSLLTKSIMWPSNHTSDISRMVLDVSGQLKLQSWSEDGQIWVPLNSSRCGVRGFCGAFSVCNETVDESCSCLTGFKPRRIDARDQGNWGSRCERETDLNCSVNNHDHQKVDFIHMYNVEWPDNGLPQLNINESECESTCLKNCSCVAYAYDCNNKRLSRLCNCTVWVSDLSNLKQLSLNEGNGKDFNLKRAIRDLGNTTESNPSTGNRPVAGDDKNPKPTGSGYSFWTIVILSASLATLILALVVYYVRGELSRKGQENLLLLDLGMNLKTNHSDLRKVMTRGHGDGRKRDVKMPLFSFSSVAAATDNFSAAYKLGEGGFGPVYKKNMQLQGVLSKGGEVAVKRLSRRSGQGWEELKNEAMLIAELQHKNLVKLLGCCIERDEKILVYEYMPNKSLDFFLFDPEKRRILDWGTRVRIIEGVAQGILYLHQYSRLKIVHRDLKASNILLDMDMNPKISDFGMARIFGGNESEANTNRIVGTYGYMSPEYALDGLFSIKSDVFSFGVLLLEIVSGRKNTGFYLTNSFHLIGYAWDLWKSNRGWDLVDSLLNDINIPPKHMVLRFVNVGLLCVQESAADRPTMSDVVAMLGNESVVLDYPKQPAFLNVRMVVRAKPVNSMIEMCSVNDVTNSVAEGR</sequence>